<evidence type="ECO:0000313" key="9">
    <source>
        <dbReference type="EMBL" id="MQM09460.1"/>
    </source>
</evidence>
<dbReference type="InterPro" id="IPR007274">
    <property type="entry name" value="Cop_transporter"/>
</dbReference>
<dbReference type="AlphaFoldDB" id="A0A843X2D6"/>
<keyword evidence="6 8" id="KW-0186">Copper</keyword>
<accession>A0A843X2D6</accession>
<dbReference type="PANTHER" id="PTHR12483:SF27">
    <property type="entry name" value="COPPER TRANSPORT PROTEIN CTR1"/>
    <property type="match status" value="1"/>
</dbReference>
<evidence type="ECO:0000313" key="10">
    <source>
        <dbReference type="Proteomes" id="UP000652761"/>
    </source>
</evidence>
<evidence type="ECO:0000256" key="4">
    <source>
        <dbReference type="ARBA" id="ARBA00022796"/>
    </source>
</evidence>
<sequence length="149" mass="16269">MMHMAFYWGRKVTLLFDWWRTKSWIGYTVTVVAVFLVAAFYQYMEARRLRFKALTLLEPATVLGPTPVTSMEAPLLGFSAARRAATARVAAAVLFGINSAIGYILMLAVMSYNSGVFAAVVVGQAIGYLVFRSGGEEHVMAVGKPCACS</sequence>
<comment type="similarity">
    <text evidence="2 8">Belongs to the copper transporter (Ctr) (TC 1.A.56) family. SLC31A subfamily.</text>
</comment>
<evidence type="ECO:0000256" key="2">
    <source>
        <dbReference type="ARBA" id="ARBA00006921"/>
    </source>
</evidence>
<keyword evidence="4 8" id="KW-0187">Copper transport</keyword>
<dbReference type="GO" id="GO:0005886">
    <property type="term" value="C:plasma membrane"/>
    <property type="evidence" value="ECO:0007669"/>
    <property type="project" value="TreeGrafter"/>
</dbReference>
<comment type="caution">
    <text evidence="9">The sequence shown here is derived from an EMBL/GenBank/DDBJ whole genome shotgun (WGS) entry which is preliminary data.</text>
</comment>
<gene>
    <name evidence="9" type="ORF">Taro_042332</name>
</gene>
<evidence type="ECO:0000256" key="8">
    <source>
        <dbReference type="RuleBase" id="RU367022"/>
    </source>
</evidence>
<feature type="transmembrane region" description="Helical" evidence="8">
    <location>
        <begin position="115"/>
        <end position="131"/>
    </location>
</feature>
<feature type="transmembrane region" description="Helical" evidence="8">
    <location>
        <begin position="89"/>
        <end position="109"/>
    </location>
</feature>
<dbReference type="OrthoDB" id="73901at2759"/>
<evidence type="ECO:0000256" key="5">
    <source>
        <dbReference type="ARBA" id="ARBA00022989"/>
    </source>
</evidence>
<keyword evidence="3 8" id="KW-0812">Transmembrane</keyword>
<evidence type="ECO:0000256" key="3">
    <source>
        <dbReference type="ARBA" id="ARBA00022692"/>
    </source>
</evidence>
<keyword evidence="5 8" id="KW-1133">Transmembrane helix</keyword>
<protein>
    <recommendedName>
        <fullName evidence="8">Copper transport protein</fullName>
    </recommendedName>
</protein>
<feature type="transmembrane region" description="Helical" evidence="8">
    <location>
        <begin position="24"/>
        <end position="44"/>
    </location>
</feature>
<name>A0A843X2D6_COLES</name>
<proteinExistence type="inferred from homology"/>
<dbReference type="Pfam" id="PF04145">
    <property type="entry name" value="Ctr"/>
    <property type="match status" value="1"/>
</dbReference>
<dbReference type="GO" id="GO:0005375">
    <property type="term" value="F:copper ion transmembrane transporter activity"/>
    <property type="evidence" value="ECO:0007669"/>
    <property type="project" value="UniProtKB-UniRule"/>
</dbReference>
<organism evidence="9 10">
    <name type="scientific">Colocasia esculenta</name>
    <name type="common">Wild taro</name>
    <name type="synonym">Arum esculentum</name>
    <dbReference type="NCBI Taxonomy" id="4460"/>
    <lineage>
        <taxon>Eukaryota</taxon>
        <taxon>Viridiplantae</taxon>
        <taxon>Streptophyta</taxon>
        <taxon>Embryophyta</taxon>
        <taxon>Tracheophyta</taxon>
        <taxon>Spermatophyta</taxon>
        <taxon>Magnoliopsida</taxon>
        <taxon>Liliopsida</taxon>
        <taxon>Araceae</taxon>
        <taxon>Aroideae</taxon>
        <taxon>Colocasieae</taxon>
        <taxon>Colocasia</taxon>
    </lineage>
</organism>
<dbReference type="PANTHER" id="PTHR12483">
    <property type="entry name" value="SOLUTE CARRIER FAMILY 31 COPPER TRANSPORTERS"/>
    <property type="match status" value="1"/>
</dbReference>
<keyword evidence="10" id="KW-1185">Reference proteome</keyword>
<keyword evidence="7 8" id="KW-0472">Membrane</keyword>
<dbReference type="Proteomes" id="UP000652761">
    <property type="component" value="Unassembled WGS sequence"/>
</dbReference>
<evidence type="ECO:0000256" key="1">
    <source>
        <dbReference type="ARBA" id="ARBA00004141"/>
    </source>
</evidence>
<dbReference type="EMBL" id="NMUH01004381">
    <property type="protein sequence ID" value="MQM09460.1"/>
    <property type="molecule type" value="Genomic_DNA"/>
</dbReference>
<keyword evidence="8" id="KW-0406">Ion transport</keyword>
<reference evidence="9" key="1">
    <citation type="submission" date="2017-07" db="EMBL/GenBank/DDBJ databases">
        <title>Taro Niue Genome Assembly and Annotation.</title>
        <authorList>
            <person name="Atibalentja N."/>
            <person name="Keating K."/>
            <person name="Fields C.J."/>
        </authorList>
    </citation>
    <scope>NUCLEOTIDE SEQUENCE</scope>
    <source>
        <strain evidence="9">Niue_2</strain>
        <tissue evidence="9">Leaf</tissue>
    </source>
</reference>
<keyword evidence="8" id="KW-0813">Transport</keyword>
<comment type="subcellular location">
    <subcellularLocation>
        <location evidence="1 8">Membrane</location>
        <topology evidence="1 8">Multi-pass membrane protein</topology>
    </subcellularLocation>
</comment>
<evidence type="ECO:0000256" key="7">
    <source>
        <dbReference type="ARBA" id="ARBA00023136"/>
    </source>
</evidence>
<evidence type="ECO:0000256" key="6">
    <source>
        <dbReference type="ARBA" id="ARBA00023008"/>
    </source>
</evidence>